<accession>A0A1X2HDC2</accession>
<proteinExistence type="inferred from homology"/>
<dbReference type="InParanoid" id="A0A1X2HDC2"/>
<sequence>MTTPSVLTNKERFLLASQAEIDWLEAQIKQYEIDLADTPLTEQDDTEEIQTNPRDAQRIKLEALIQYNLNTASIGRNLDSAMLAFNSLFPKDADEDNLKRSRAVESLIEERDQVTVEVMALLSELREARYELGQVQARSRQVQQSNRETLKAIREAQERHLADTDEASTQTNDDLALQQSKESLEKLEMSRNALMGLILESNIDWTNNKRWRETMLMLGDELEM</sequence>
<dbReference type="InterPro" id="IPR008426">
    <property type="entry name" value="CENP-H_C"/>
</dbReference>
<evidence type="ECO:0000256" key="4">
    <source>
        <dbReference type="ARBA" id="ARBA00022838"/>
    </source>
</evidence>
<keyword evidence="4" id="KW-0995">Kinetochore</keyword>
<evidence type="ECO:0000256" key="2">
    <source>
        <dbReference type="ARBA" id="ARBA00004629"/>
    </source>
</evidence>
<keyword evidence="10" id="KW-1185">Reference proteome</keyword>
<gene>
    <name evidence="9" type="ORF">BCR43DRAFT_491519</name>
</gene>
<evidence type="ECO:0000256" key="7">
    <source>
        <dbReference type="ARBA" id="ARBA00025735"/>
    </source>
</evidence>
<name>A0A1X2HDC2_SYNRA</name>
<evidence type="ECO:0000256" key="5">
    <source>
        <dbReference type="ARBA" id="ARBA00023242"/>
    </source>
</evidence>
<comment type="similarity">
    <text evidence="7">Belongs to the CENP-H/MCM16 family.</text>
</comment>
<dbReference type="Proteomes" id="UP000242180">
    <property type="component" value="Unassembled WGS sequence"/>
</dbReference>
<dbReference type="EMBL" id="MCGN01000005">
    <property type="protein sequence ID" value="ORY96336.1"/>
    <property type="molecule type" value="Genomic_DNA"/>
</dbReference>
<dbReference type="Pfam" id="PF05837">
    <property type="entry name" value="CENP-H"/>
    <property type="match status" value="1"/>
</dbReference>
<dbReference type="GO" id="GO:0051382">
    <property type="term" value="P:kinetochore assembly"/>
    <property type="evidence" value="ECO:0007669"/>
    <property type="project" value="InterPro"/>
</dbReference>
<keyword evidence="3" id="KW-0158">Chromosome</keyword>
<evidence type="ECO:0000256" key="1">
    <source>
        <dbReference type="ARBA" id="ARBA00004123"/>
    </source>
</evidence>
<evidence type="ECO:0000313" key="10">
    <source>
        <dbReference type="Proteomes" id="UP000242180"/>
    </source>
</evidence>
<dbReference type="GO" id="GO:0005634">
    <property type="term" value="C:nucleus"/>
    <property type="evidence" value="ECO:0007669"/>
    <property type="project" value="UniProtKB-SubCell"/>
</dbReference>
<protein>
    <recommendedName>
        <fullName evidence="8">Centromere protein H C-terminal domain-containing protein</fullName>
    </recommendedName>
</protein>
<evidence type="ECO:0000259" key="8">
    <source>
        <dbReference type="Pfam" id="PF05837"/>
    </source>
</evidence>
<dbReference type="OMA" id="INTRDEH"/>
<dbReference type="OrthoDB" id="2274804at2759"/>
<evidence type="ECO:0000313" key="9">
    <source>
        <dbReference type="EMBL" id="ORY96336.1"/>
    </source>
</evidence>
<evidence type="ECO:0000256" key="6">
    <source>
        <dbReference type="ARBA" id="ARBA00023328"/>
    </source>
</evidence>
<comment type="subcellular location">
    <subcellularLocation>
        <location evidence="2">Chromosome</location>
        <location evidence="2">Centromere</location>
        <location evidence="2">Kinetochore</location>
    </subcellularLocation>
    <subcellularLocation>
        <location evidence="1">Nucleus</location>
    </subcellularLocation>
</comment>
<comment type="caution">
    <text evidence="9">The sequence shown here is derived from an EMBL/GenBank/DDBJ whole genome shotgun (WGS) entry which is preliminary data.</text>
</comment>
<reference evidence="9 10" key="1">
    <citation type="submission" date="2016-07" db="EMBL/GenBank/DDBJ databases">
        <title>Pervasive Adenine N6-methylation of Active Genes in Fungi.</title>
        <authorList>
            <consortium name="DOE Joint Genome Institute"/>
            <person name="Mondo S.J."/>
            <person name="Dannebaum R.O."/>
            <person name="Kuo R.C."/>
            <person name="Labutti K."/>
            <person name="Haridas S."/>
            <person name="Kuo A."/>
            <person name="Salamov A."/>
            <person name="Ahrendt S.R."/>
            <person name="Lipzen A."/>
            <person name="Sullivan W."/>
            <person name="Andreopoulos W.B."/>
            <person name="Clum A."/>
            <person name="Lindquist E."/>
            <person name="Daum C."/>
            <person name="Ramamoorthy G.K."/>
            <person name="Gryganskyi A."/>
            <person name="Culley D."/>
            <person name="Magnuson J.K."/>
            <person name="James T.Y."/>
            <person name="O'Malley M.A."/>
            <person name="Stajich J.E."/>
            <person name="Spatafora J.W."/>
            <person name="Visel A."/>
            <person name="Grigoriev I.V."/>
        </authorList>
    </citation>
    <scope>NUCLEOTIDE SEQUENCE [LARGE SCALE GENOMIC DNA]</scope>
    <source>
        <strain evidence="9 10">NRRL 2496</strain>
    </source>
</reference>
<dbReference type="AlphaFoldDB" id="A0A1X2HDC2"/>
<evidence type="ECO:0000256" key="3">
    <source>
        <dbReference type="ARBA" id="ARBA00022454"/>
    </source>
</evidence>
<feature type="domain" description="Centromere protein H C-terminal" evidence="8">
    <location>
        <begin position="22"/>
        <end position="218"/>
    </location>
</feature>
<keyword evidence="6" id="KW-0137">Centromere</keyword>
<organism evidence="9 10">
    <name type="scientific">Syncephalastrum racemosum</name>
    <name type="common">Filamentous fungus</name>
    <dbReference type="NCBI Taxonomy" id="13706"/>
    <lineage>
        <taxon>Eukaryota</taxon>
        <taxon>Fungi</taxon>
        <taxon>Fungi incertae sedis</taxon>
        <taxon>Mucoromycota</taxon>
        <taxon>Mucoromycotina</taxon>
        <taxon>Mucoromycetes</taxon>
        <taxon>Mucorales</taxon>
        <taxon>Syncephalastraceae</taxon>
        <taxon>Syncephalastrum</taxon>
    </lineage>
</organism>
<dbReference type="GO" id="GO:0000776">
    <property type="term" value="C:kinetochore"/>
    <property type="evidence" value="ECO:0007669"/>
    <property type="project" value="UniProtKB-KW"/>
</dbReference>
<keyword evidence="5" id="KW-0539">Nucleus</keyword>